<feature type="coiled-coil region" evidence="4">
    <location>
        <begin position="217"/>
        <end position="244"/>
    </location>
</feature>
<feature type="domain" description="Histidine kinase" evidence="7">
    <location>
        <begin position="251"/>
        <end position="468"/>
    </location>
</feature>
<protein>
    <submittedName>
        <fullName evidence="9">ATPase/histidine kinase/DNA gyrase B/HSP90 domain containing protein</fullName>
    </submittedName>
</protein>
<keyword evidence="9" id="KW-0418">Kinase</keyword>
<dbReference type="GO" id="GO:0000155">
    <property type="term" value="F:phosphorelay sensor kinase activity"/>
    <property type="evidence" value="ECO:0007669"/>
    <property type="project" value="InterPro"/>
</dbReference>
<feature type="region of interest" description="Disordered" evidence="5">
    <location>
        <begin position="661"/>
        <end position="684"/>
    </location>
</feature>
<dbReference type="SUPFAM" id="SSF47384">
    <property type="entry name" value="Homodimeric domain of signal transducing histidine kinase"/>
    <property type="match status" value="1"/>
</dbReference>
<dbReference type="CDD" id="cd17546">
    <property type="entry name" value="REC_hyHK_CKI1_RcsC-like"/>
    <property type="match status" value="1"/>
</dbReference>
<keyword evidence="1 3" id="KW-0597">Phosphoprotein</keyword>
<organism evidence="9 10">
    <name type="scientific">Acanthamoeba castellanii (strain ATCC 30010 / Neff)</name>
    <dbReference type="NCBI Taxonomy" id="1257118"/>
    <lineage>
        <taxon>Eukaryota</taxon>
        <taxon>Amoebozoa</taxon>
        <taxon>Discosea</taxon>
        <taxon>Longamoebia</taxon>
        <taxon>Centramoebida</taxon>
        <taxon>Acanthamoebidae</taxon>
        <taxon>Acanthamoeba</taxon>
    </lineage>
</organism>
<dbReference type="Gene3D" id="1.10.287.130">
    <property type="match status" value="1"/>
</dbReference>
<feature type="domain" description="Response regulatory" evidence="8">
    <location>
        <begin position="507"/>
        <end position="632"/>
    </location>
</feature>
<feature type="transmembrane region" description="Helical" evidence="6">
    <location>
        <begin position="106"/>
        <end position="125"/>
    </location>
</feature>
<accession>L8H4A4</accession>
<dbReference type="SUPFAM" id="SSF55874">
    <property type="entry name" value="ATPase domain of HSP90 chaperone/DNA topoisomerase II/histidine kinase"/>
    <property type="match status" value="1"/>
</dbReference>
<dbReference type="InterPro" id="IPR036097">
    <property type="entry name" value="HisK_dim/P_sf"/>
</dbReference>
<dbReference type="Gene3D" id="3.40.50.2300">
    <property type="match status" value="1"/>
</dbReference>
<dbReference type="OrthoDB" id="20265at2759"/>
<dbReference type="SMART" id="SM00388">
    <property type="entry name" value="HisKA"/>
    <property type="match status" value="1"/>
</dbReference>
<keyword evidence="6" id="KW-0812">Transmembrane</keyword>
<dbReference type="GeneID" id="14921216"/>
<feature type="transmembrane region" description="Helical" evidence="6">
    <location>
        <begin position="55"/>
        <end position="75"/>
    </location>
</feature>
<evidence type="ECO:0000256" key="5">
    <source>
        <dbReference type="SAM" id="MobiDB-lite"/>
    </source>
</evidence>
<dbReference type="InterPro" id="IPR003661">
    <property type="entry name" value="HisK_dim/P_dom"/>
</dbReference>
<dbReference type="PRINTS" id="PR00344">
    <property type="entry name" value="BCTRLSENSOR"/>
</dbReference>
<feature type="modified residue" description="4-aspartylphosphate" evidence="3">
    <location>
        <position position="558"/>
    </location>
</feature>
<evidence type="ECO:0000313" key="9">
    <source>
        <dbReference type="EMBL" id="ELR20364.1"/>
    </source>
</evidence>
<keyword evidence="10" id="KW-1185">Reference proteome</keyword>
<reference evidence="9 10" key="1">
    <citation type="journal article" date="2013" name="Genome Biol.">
        <title>Genome of Acanthamoeba castellanii highlights extensive lateral gene transfer and early evolution of tyrosine kinase signaling.</title>
        <authorList>
            <person name="Clarke M."/>
            <person name="Lohan A.J."/>
            <person name="Liu B."/>
            <person name="Lagkouvardos I."/>
            <person name="Roy S."/>
            <person name="Zafar N."/>
            <person name="Bertelli C."/>
            <person name="Schilde C."/>
            <person name="Kianianmomeni A."/>
            <person name="Burglin T.R."/>
            <person name="Frech C."/>
            <person name="Turcotte B."/>
            <person name="Kopec K.O."/>
            <person name="Synnott J.M."/>
            <person name="Choo C."/>
            <person name="Paponov I."/>
            <person name="Finkler A."/>
            <person name="Soon Heng Tan C."/>
            <person name="Hutchins A.P."/>
            <person name="Weinmeier T."/>
            <person name="Rattei T."/>
            <person name="Chu J.S."/>
            <person name="Gimenez G."/>
            <person name="Irimia M."/>
            <person name="Rigden D.J."/>
            <person name="Fitzpatrick D.A."/>
            <person name="Lorenzo-Morales J."/>
            <person name="Bateman A."/>
            <person name="Chiu C.H."/>
            <person name="Tang P."/>
            <person name="Hegemann P."/>
            <person name="Fromm H."/>
            <person name="Raoult D."/>
            <person name="Greub G."/>
            <person name="Miranda-Saavedra D."/>
            <person name="Chen N."/>
            <person name="Nash P."/>
            <person name="Ginger M.L."/>
            <person name="Horn M."/>
            <person name="Schaap P."/>
            <person name="Caler L."/>
            <person name="Loftus B."/>
        </authorList>
    </citation>
    <scope>NUCLEOTIDE SEQUENCE [LARGE SCALE GENOMIC DNA]</scope>
    <source>
        <strain evidence="9 10">Neff</strain>
    </source>
</reference>
<evidence type="ECO:0000313" key="10">
    <source>
        <dbReference type="Proteomes" id="UP000011083"/>
    </source>
</evidence>
<dbReference type="Proteomes" id="UP000011083">
    <property type="component" value="Unassembled WGS sequence"/>
</dbReference>
<proteinExistence type="predicted"/>
<evidence type="ECO:0000256" key="1">
    <source>
        <dbReference type="ARBA" id="ARBA00022553"/>
    </source>
</evidence>
<evidence type="ECO:0000256" key="2">
    <source>
        <dbReference type="ARBA" id="ARBA00023012"/>
    </source>
</evidence>
<dbReference type="InterPro" id="IPR005467">
    <property type="entry name" value="His_kinase_dom"/>
</dbReference>
<keyword evidence="6" id="KW-0472">Membrane</keyword>
<dbReference type="CDD" id="cd00082">
    <property type="entry name" value="HisKA"/>
    <property type="match status" value="1"/>
</dbReference>
<sequence length="684" mass="75336">MKCSQVENGEVDEHLLLREQQHEEEDEECCKPFLQLFILITCLGSIVFADRYISFSTVSCIACTLATSALLFISIRRNHNCRVLSASTTSSANVALRLQERRRGRTGLAVALYAYCGVLDLLLTMCALTDSDVRDVFLWFLCIPLLFLYARGVRACVVTLVFVGVQTTALRYVRRTWDLTAFLTPTSIRHTILGESFCDCWLFVLVTTLSACHHHARTRALDRLKAALREKDAANAELRRATHAKSEFLANMSHELRTPMHGIIAMSRELQDLFMPSSQAGHALTIISDCAEHLMSLVSDILDFERIESDQLQLEAIPFSIAEEAQKAIHLLQTAADKKQLSLSLDTVIARPFHLGDPLRFRQVVVNLLSNAIKFTPDRGSVSVSVRNDDQDSIDEVIVAVKDTGIGIPEECRRLLFSLDASVCRKFGGSGLGLAISQRLCRAMGGGIECHSQPGRGSTFTCRFRLPAVEHEQSPPFKDLAMPDPSSLALSSSNTSGADGERFQGLRVLLVEDNVINQKVGKRMLSTLACDVTVANNGEECLNALGESLDAFDIVLMDCQMPVMDGFQATKCIREKEAQREQGDPQPSLPIVALTASATTEYAQRCLEVGMSDVLFKPLRRETLAAALAKWKPSSASDRASSSSSSSNIAARVEQCFRRRCNSSPSQLEPVRIAATGRSPTQRG</sequence>
<keyword evidence="9" id="KW-0808">Transferase</keyword>
<evidence type="ECO:0000259" key="7">
    <source>
        <dbReference type="PROSITE" id="PS50109"/>
    </source>
</evidence>
<dbReference type="EMBL" id="KB007920">
    <property type="protein sequence ID" value="ELR20364.1"/>
    <property type="molecule type" value="Genomic_DNA"/>
</dbReference>
<dbReference type="CDD" id="cd16922">
    <property type="entry name" value="HATPase_EvgS-ArcB-TorS-like"/>
    <property type="match status" value="1"/>
</dbReference>
<dbReference type="InterPro" id="IPR036890">
    <property type="entry name" value="HATPase_C_sf"/>
</dbReference>
<keyword evidence="4" id="KW-0175">Coiled coil</keyword>
<keyword evidence="6" id="KW-1133">Transmembrane helix</keyword>
<dbReference type="InterPro" id="IPR003594">
    <property type="entry name" value="HATPase_dom"/>
</dbReference>
<dbReference type="RefSeq" id="XP_004342558.1">
    <property type="nucleotide sequence ID" value="XM_004342509.1"/>
</dbReference>
<name>L8H4A4_ACACF</name>
<dbReference type="InterPro" id="IPR004358">
    <property type="entry name" value="Sig_transdc_His_kin-like_C"/>
</dbReference>
<evidence type="ECO:0000256" key="3">
    <source>
        <dbReference type="PROSITE-ProRule" id="PRU00169"/>
    </source>
</evidence>
<dbReference type="SUPFAM" id="SSF52172">
    <property type="entry name" value="CheY-like"/>
    <property type="match status" value="1"/>
</dbReference>
<dbReference type="Pfam" id="PF00072">
    <property type="entry name" value="Response_reg"/>
    <property type="match status" value="1"/>
</dbReference>
<evidence type="ECO:0000256" key="4">
    <source>
        <dbReference type="SAM" id="Coils"/>
    </source>
</evidence>
<dbReference type="PANTHER" id="PTHR45339">
    <property type="entry name" value="HYBRID SIGNAL TRANSDUCTION HISTIDINE KINASE J"/>
    <property type="match status" value="1"/>
</dbReference>
<dbReference type="Gene3D" id="3.30.565.10">
    <property type="entry name" value="Histidine kinase-like ATPase, C-terminal domain"/>
    <property type="match status" value="1"/>
</dbReference>
<dbReference type="VEuPathDB" id="AmoebaDB:ACA1_186200"/>
<dbReference type="SMART" id="SM00387">
    <property type="entry name" value="HATPase_c"/>
    <property type="match status" value="1"/>
</dbReference>
<dbReference type="InterPro" id="IPR011006">
    <property type="entry name" value="CheY-like_superfamily"/>
</dbReference>
<evidence type="ECO:0000259" key="8">
    <source>
        <dbReference type="PROSITE" id="PS50110"/>
    </source>
</evidence>
<dbReference type="KEGG" id="acan:ACA1_186200"/>
<dbReference type="Pfam" id="PF00512">
    <property type="entry name" value="HisKA"/>
    <property type="match status" value="1"/>
</dbReference>
<dbReference type="PANTHER" id="PTHR45339:SF1">
    <property type="entry name" value="HYBRID SIGNAL TRANSDUCTION HISTIDINE KINASE J"/>
    <property type="match status" value="1"/>
</dbReference>
<dbReference type="Pfam" id="PF02518">
    <property type="entry name" value="HATPase_c"/>
    <property type="match status" value="1"/>
</dbReference>
<evidence type="ECO:0000256" key="6">
    <source>
        <dbReference type="SAM" id="Phobius"/>
    </source>
</evidence>
<dbReference type="PROSITE" id="PS50110">
    <property type="entry name" value="RESPONSE_REGULATORY"/>
    <property type="match status" value="1"/>
</dbReference>
<feature type="transmembrane region" description="Helical" evidence="6">
    <location>
        <begin position="33"/>
        <end position="49"/>
    </location>
</feature>
<feature type="transmembrane region" description="Helical" evidence="6">
    <location>
        <begin position="137"/>
        <end position="165"/>
    </location>
</feature>
<dbReference type="AlphaFoldDB" id="L8H4A4"/>
<dbReference type="SMART" id="SM00448">
    <property type="entry name" value="REC"/>
    <property type="match status" value="1"/>
</dbReference>
<dbReference type="InterPro" id="IPR001789">
    <property type="entry name" value="Sig_transdc_resp-reg_receiver"/>
</dbReference>
<dbReference type="PROSITE" id="PS50109">
    <property type="entry name" value="HIS_KIN"/>
    <property type="match status" value="1"/>
</dbReference>
<gene>
    <name evidence="9" type="ORF">ACA1_186200</name>
</gene>
<keyword evidence="2" id="KW-0902">Two-component regulatory system</keyword>